<protein>
    <submittedName>
        <fullName evidence="1">Uncharacterized protein</fullName>
    </submittedName>
</protein>
<proteinExistence type="predicted"/>
<keyword evidence="2" id="KW-1185">Reference proteome</keyword>
<gene>
    <name evidence="1" type="ORF">T10_13640</name>
</gene>
<dbReference type="AlphaFoldDB" id="A0A0V1MJN4"/>
<sequence length="62" mass="7249">MNILTTLKKKSIVVVEVFVTVKKENMNKYRLRLNVFLGYRFLISDQNANLDATDEMITIINK</sequence>
<dbReference type="EMBL" id="JYDO01000089">
    <property type="protein sequence ID" value="KRZ71802.1"/>
    <property type="molecule type" value="Genomic_DNA"/>
</dbReference>
<evidence type="ECO:0000313" key="1">
    <source>
        <dbReference type="EMBL" id="KRZ71802.1"/>
    </source>
</evidence>
<accession>A0A0V1MJN4</accession>
<evidence type="ECO:0000313" key="2">
    <source>
        <dbReference type="Proteomes" id="UP000054843"/>
    </source>
</evidence>
<organism evidence="1 2">
    <name type="scientific">Trichinella papuae</name>
    <dbReference type="NCBI Taxonomy" id="268474"/>
    <lineage>
        <taxon>Eukaryota</taxon>
        <taxon>Metazoa</taxon>
        <taxon>Ecdysozoa</taxon>
        <taxon>Nematoda</taxon>
        <taxon>Enoplea</taxon>
        <taxon>Dorylaimia</taxon>
        <taxon>Trichinellida</taxon>
        <taxon>Trichinellidae</taxon>
        <taxon>Trichinella</taxon>
    </lineage>
</organism>
<comment type="caution">
    <text evidence="1">The sequence shown here is derived from an EMBL/GenBank/DDBJ whole genome shotgun (WGS) entry which is preliminary data.</text>
</comment>
<reference evidence="1 2" key="1">
    <citation type="submission" date="2015-01" db="EMBL/GenBank/DDBJ databases">
        <title>Evolution of Trichinella species and genotypes.</title>
        <authorList>
            <person name="Korhonen P.K."/>
            <person name="Edoardo P."/>
            <person name="Giuseppe L.R."/>
            <person name="Gasser R.B."/>
        </authorList>
    </citation>
    <scope>NUCLEOTIDE SEQUENCE [LARGE SCALE GENOMIC DNA]</scope>
    <source>
        <strain evidence="1">ISS1980</strain>
    </source>
</reference>
<dbReference type="Proteomes" id="UP000054843">
    <property type="component" value="Unassembled WGS sequence"/>
</dbReference>
<name>A0A0V1MJN4_9BILA</name>